<organism evidence="2 3">
    <name type="scientific">Niveomyces insectorum RCEF 264</name>
    <dbReference type="NCBI Taxonomy" id="1081102"/>
    <lineage>
        <taxon>Eukaryota</taxon>
        <taxon>Fungi</taxon>
        <taxon>Dikarya</taxon>
        <taxon>Ascomycota</taxon>
        <taxon>Pezizomycotina</taxon>
        <taxon>Sordariomycetes</taxon>
        <taxon>Hypocreomycetidae</taxon>
        <taxon>Hypocreales</taxon>
        <taxon>Cordycipitaceae</taxon>
        <taxon>Niveomyces</taxon>
    </lineage>
</organism>
<comment type="caution">
    <text evidence="2">The sequence shown here is derived from an EMBL/GenBank/DDBJ whole genome shotgun (WGS) entry which is preliminary data.</text>
</comment>
<feature type="region of interest" description="Disordered" evidence="1">
    <location>
        <begin position="1"/>
        <end position="47"/>
    </location>
</feature>
<name>A0A167Z7F1_9HYPO</name>
<dbReference type="Pfam" id="PF23151">
    <property type="entry name" value="NuiA_2"/>
    <property type="match status" value="1"/>
</dbReference>
<protein>
    <submittedName>
        <fullName evidence="2">Nuclease A inhibitor-like protein</fullName>
    </submittedName>
</protein>
<dbReference type="InterPro" id="IPR056539">
    <property type="entry name" value="NuiA-like"/>
</dbReference>
<dbReference type="InterPro" id="IPR036587">
    <property type="entry name" value="NucleaseA_inhib-like_sf"/>
</dbReference>
<feature type="compositionally biased region" description="Low complexity" evidence="1">
    <location>
        <begin position="18"/>
        <end position="37"/>
    </location>
</feature>
<evidence type="ECO:0000313" key="3">
    <source>
        <dbReference type="Proteomes" id="UP000076874"/>
    </source>
</evidence>
<dbReference type="PANTHER" id="PTHR42093:SF1">
    <property type="match status" value="1"/>
</dbReference>
<evidence type="ECO:0000313" key="2">
    <source>
        <dbReference type="EMBL" id="OAA67184.1"/>
    </source>
</evidence>
<dbReference type="PANTHER" id="PTHR42093">
    <property type="match status" value="1"/>
</dbReference>
<gene>
    <name evidence="2" type="ORF">SPI_01760</name>
</gene>
<evidence type="ECO:0000256" key="1">
    <source>
        <dbReference type="SAM" id="MobiDB-lite"/>
    </source>
</evidence>
<proteinExistence type="predicted"/>
<sequence>MADDDAYAAFLDKANQDPSAGNNKPASSSGAAAAASSTKNHQQNVPKSLVAATQDQFYISESDEPFEAVALPLEGDSLPDEDTFLKLTGLPYAPASVSILDPYDWDTRGQYKALLDAVRTAGQGNDVRVYRVQQDSTRAQYWLVTTTNGGQLVGVKAKSVES</sequence>
<dbReference type="OrthoDB" id="5366485at2759"/>
<dbReference type="SUPFAM" id="SSF82602">
    <property type="entry name" value="Nuclease A inhibitor (NuiA)"/>
    <property type="match status" value="1"/>
</dbReference>
<feature type="compositionally biased region" description="Polar residues" evidence="1">
    <location>
        <begin position="38"/>
        <end position="47"/>
    </location>
</feature>
<dbReference type="Proteomes" id="UP000076874">
    <property type="component" value="Unassembled WGS sequence"/>
</dbReference>
<keyword evidence="3" id="KW-1185">Reference proteome</keyword>
<dbReference type="AlphaFoldDB" id="A0A167Z7F1"/>
<dbReference type="EMBL" id="AZHD01000002">
    <property type="protein sequence ID" value="OAA67184.1"/>
    <property type="molecule type" value="Genomic_DNA"/>
</dbReference>
<reference evidence="2 3" key="1">
    <citation type="journal article" date="2016" name="Genome Biol. Evol.">
        <title>Divergent and convergent evolution of fungal pathogenicity.</title>
        <authorList>
            <person name="Shang Y."/>
            <person name="Xiao G."/>
            <person name="Zheng P."/>
            <person name="Cen K."/>
            <person name="Zhan S."/>
            <person name="Wang C."/>
        </authorList>
    </citation>
    <scope>NUCLEOTIDE SEQUENCE [LARGE SCALE GENOMIC DNA]</scope>
    <source>
        <strain evidence="2 3">RCEF 264</strain>
    </source>
</reference>
<accession>A0A167Z7F1</accession>
<dbReference type="Gene3D" id="3.40.1460.10">
    <property type="entry name" value="Nuclease A inhibitor-like"/>
    <property type="match status" value="1"/>
</dbReference>